<keyword evidence="1" id="KW-0812">Transmembrane</keyword>
<gene>
    <name evidence="2" type="ORF">FHR19_003124</name>
</gene>
<dbReference type="Proteomes" id="UP000557739">
    <property type="component" value="Unassembled WGS sequence"/>
</dbReference>
<dbReference type="EMBL" id="JACIJJ010000005">
    <property type="protein sequence ID" value="MBB5699750.1"/>
    <property type="molecule type" value="Genomic_DNA"/>
</dbReference>
<evidence type="ECO:0000313" key="3">
    <source>
        <dbReference type="Proteomes" id="UP000557739"/>
    </source>
</evidence>
<keyword evidence="1" id="KW-1133">Transmembrane helix</keyword>
<accession>A0A7W9EK82</accession>
<feature type="transmembrane region" description="Helical" evidence="1">
    <location>
        <begin position="39"/>
        <end position="56"/>
    </location>
</feature>
<feature type="transmembrane region" description="Helical" evidence="1">
    <location>
        <begin position="6"/>
        <end position="30"/>
    </location>
</feature>
<evidence type="ECO:0000256" key="1">
    <source>
        <dbReference type="SAM" id="Phobius"/>
    </source>
</evidence>
<proteinExistence type="predicted"/>
<sequence length="57" mass="6042">MPAPTATVSTLLGIAMLGVFALLIGAIVLWRRGERQKPVLMALAALVTLANVLIWTV</sequence>
<name>A0A7W9EK82_9SPHN</name>
<organism evidence="2 3">
    <name type="scientific">Sphingomonas yantingensis</name>
    <dbReference type="NCBI Taxonomy" id="1241761"/>
    <lineage>
        <taxon>Bacteria</taxon>
        <taxon>Pseudomonadati</taxon>
        <taxon>Pseudomonadota</taxon>
        <taxon>Alphaproteobacteria</taxon>
        <taxon>Sphingomonadales</taxon>
        <taxon>Sphingomonadaceae</taxon>
        <taxon>Sphingomonas</taxon>
    </lineage>
</organism>
<keyword evidence="1" id="KW-0472">Membrane</keyword>
<comment type="caution">
    <text evidence="2">The sequence shown here is derived from an EMBL/GenBank/DDBJ whole genome shotgun (WGS) entry which is preliminary data.</text>
</comment>
<dbReference type="AlphaFoldDB" id="A0A7W9EK82"/>
<evidence type="ECO:0000313" key="2">
    <source>
        <dbReference type="EMBL" id="MBB5699750.1"/>
    </source>
</evidence>
<reference evidence="2 3" key="1">
    <citation type="submission" date="2020-08" db="EMBL/GenBank/DDBJ databases">
        <title>Genomic Encyclopedia of Type Strains, Phase IV (KMG-IV): sequencing the most valuable type-strain genomes for metagenomic binning, comparative biology and taxonomic classification.</title>
        <authorList>
            <person name="Goeker M."/>
        </authorList>
    </citation>
    <scope>NUCLEOTIDE SEQUENCE [LARGE SCALE GENOMIC DNA]</scope>
    <source>
        <strain evidence="2 3">DSM 27244</strain>
    </source>
</reference>
<keyword evidence="3" id="KW-1185">Reference proteome</keyword>
<protein>
    <submittedName>
        <fullName evidence="2">Uncharacterized protein</fullName>
    </submittedName>
</protein>
<dbReference type="RefSeq" id="WP_184030287.1">
    <property type="nucleotide sequence ID" value="NZ_JACIJJ010000005.1"/>
</dbReference>